<organism evidence="1 2">
    <name type="scientific">Rosistilla carotiformis</name>
    <dbReference type="NCBI Taxonomy" id="2528017"/>
    <lineage>
        <taxon>Bacteria</taxon>
        <taxon>Pseudomonadati</taxon>
        <taxon>Planctomycetota</taxon>
        <taxon>Planctomycetia</taxon>
        <taxon>Pirellulales</taxon>
        <taxon>Pirellulaceae</taxon>
        <taxon>Rosistilla</taxon>
    </lineage>
</organism>
<evidence type="ECO:0000313" key="1">
    <source>
        <dbReference type="EMBL" id="QDV68024.1"/>
    </source>
</evidence>
<evidence type="ECO:0000313" key="2">
    <source>
        <dbReference type="Proteomes" id="UP000315082"/>
    </source>
</evidence>
<dbReference type="RefSeq" id="WP_145093212.1">
    <property type="nucleotide sequence ID" value="NZ_CP036348.1"/>
</dbReference>
<dbReference type="AlphaFoldDB" id="A0A518JR59"/>
<sequence>MTARELHHQRPGEMPWQRLARRSQSRMANLAKRWLKMVAVEHMTSTLLAERDPNGEISSWMWAINDLLAS</sequence>
<dbReference type="KEGG" id="rcf:Poly24_17300"/>
<accession>A0A518JR59</accession>
<protein>
    <submittedName>
        <fullName evidence="1">Uncharacterized protein</fullName>
    </submittedName>
</protein>
<dbReference type="Proteomes" id="UP000315082">
    <property type="component" value="Chromosome"/>
</dbReference>
<dbReference type="EMBL" id="CP036348">
    <property type="protein sequence ID" value="QDV68024.1"/>
    <property type="molecule type" value="Genomic_DNA"/>
</dbReference>
<gene>
    <name evidence="1" type="ORF">Poly24_17300</name>
</gene>
<proteinExistence type="predicted"/>
<name>A0A518JR59_9BACT</name>
<reference evidence="1 2" key="1">
    <citation type="submission" date="2019-02" db="EMBL/GenBank/DDBJ databases">
        <title>Deep-cultivation of Planctomycetes and their phenomic and genomic characterization uncovers novel biology.</title>
        <authorList>
            <person name="Wiegand S."/>
            <person name="Jogler M."/>
            <person name="Boedeker C."/>
            <person name="Pinto D."/>
            <person name="Vollmers J."/>
            <person name="Rivas-Marin E."/>
            <person name="Kohn T."/>
            <person name="Peeters S.H."/>
            <person name="Heuer A."/>
            <person name="Rast P."/>
            <person name="Oberbeckmann S."/>
            <person name="Bunk B."/>
            <person name="Jeske O."/>
            <person name="Meyerdierks A."/>
            <person name="Storesund J.E."/>
            <person name="Kallscheuer N."/>
            <person name="Luecker S."/>
            <person name="Lage O.M."/>
            <person name="Pohl T."/>
            <person name="Merkel B.J."/>
            <person name="Hornburger P."/>
            <person name="Mueller R.-W."/>
            <person name="Bruemmer F."/>
            <person name="Labrenz M."/>
            <person name="Spormann A.M."/>
            <person name="Op den Camp H."/>
            <person name="Overmann J."/>
            <person name="Amann R."/>
            <person name="Jetten M.S.M."/>
            <person name="Mascher T."/>
            <person name="Medema M.H."/>
            <person name="Devos D.P."/>
            <person name="Kaster A.-K."/>
            <person name="Ovreas L."/>
            <person name="Rohde M."/>
            <person name="Galperin M.Y."/>
            <person name="Jogler C."/>
        </authorList>
    </citation>
    <scope>NUCLEOTIDE SEQUENCE [LARGE SCALE GENOMIC DNA]</scope>
    <source>
        <strain evidence="1 2">Poly24</strain>
    </source>
</reference>
<keyword evidence="2" id="KW-1185">Reference proteome</keyword>
<dbReference type="OrthoDB" id="3322489at2"/>